<comment type="caution">
    <text evidence="2">The sequence shown here is derived from an EMBL/GenBank/DDBJ whole genome shotgun (WGS) entry which is preliminary data.</text>
</comment>
<keyword evidence="3" id="KW-1185">Reference proteome</keyword>
<dbReference type="EMBL" id="JAMTCO010000009">
    <property type="protein sequence ID" value="MCP2271559.1"/>
    <property type="molecule type" value="Genomic_DNA"/>
</dbReference>
<reference evidence="2 3" key="1">
    <citation type="submission" date="2022-06" db="EMBL/GenBank/DDBJ databases">
        <title>Genomic Encyclopedia of Archaeal and Bacterial Type Strains, Phase II (KMG-II): from individual species to whole genera.</title>
        <authorList>
            <person name="Goeker M."/>
        </authorList>
    </citation>
    <scope>NUCLEOTIDE SEQUENCE [LARGE SCALE GENOMIC DNA]</scope>
    <source>
        <strain evidence="2 3">DSM 44255</strain>
    </source>
</reference>
<sequence length="279" mass="28140">MSGTWSALRGSAWYEARMAARGRVLWLSLAPLTALAVLLALSSPAVMGVADPAGRVGTAVLVVTTFAVVGVGVALAGRLTQHTRPGLADLLDTTPARRTTRMSGVLAGALGVALAPVFLVVLLLGAVVAVQAGQVSPLVVAVVGALTVVLPAAVAITAFACLLGLLLPVALARVLVVAAWFWATQLSPAVVPIPTPTGTVLSPLGGYQAVAWLGARGIWADRDQSGPLSPAASSGTAVLNLVLVLACAVLFFLAARVVVAWRAGGRATGDGVRTKEGVQ</sequence>
<dbReference type="Proteomes" id="UP001205185">
    <property type="component" value="Unassembled WGS sequence"/>
</dbReference>
<evidence type="ECO:0000313" key="2">
    <source>
        <dbReference type="EMBL" id="MCP2271559.1"/>
    </source>
</evidence>
<keyword evidence="1" id="KW-0472">Membrane</keyword>
<dbReference type="RefSeq" id="WP_253888492.1">
    <property type="nucleotide sequence ID" value="NZ_BAAAVB010000005.1"/>
</dbReference>
<keyword evidence="1" id="KW-0812">Transmembrane</keyword>
<name>A0ABT1IG21_9PSEU</name>
<feature type="transmembrane region" description="Helical" evidence="1">
    <location>
        <begin position="135"/>
        <end position="156"/>
    </location>
</feature>
<proteinExistence type="predicted"/>
<feature type="transmembrane region" description="Helical" evidence="1">
    <location>
        <begin position="163"/>
        <end position="183"/>
    </location>
</feature>
<keyword evidence="1" id="KW-1133">Transmembrane helix</keyword>
<evidence type="ECO:0000313" key="3">
    <source>
        <dbReference type="Proteomes" id="UP001205185"/>
    </source>
</evidence>
<organism evidence="2 3">
    <name type="scientific">Actinokineospora diospyrosa</name>
    <dbReference type="NCBI Taxonomy" id="103728"/>
    <lineage>
        <taxon>Bacteria</taxon>
        <taxon>Bacillati</taxon>
        <taxon>Actinomycetota</taxon>
        <taxon>Actinomycetes</taxon>
        <taxon>Pseudonocardiales</taxon>
        <taxon>Pseudonocardiaceae</taxon>
        <taxon>Actinokineospora</taxon>
    </lineage>
</organism>
<gene>
    <name evidence="2" type="ORF">LV75_004073</name>
</gene>
<feature type="transmembrane region" description="Helical" evidence="1">
    <location>
        <begin position="105"/>
        <end position="129"/>
    </location>
</feature>
<protein>
    <submittedName>
        <fullName evidence="2">ABC-2 type transport system permease protein</fullName>
    </submittedName>
</protein>
<feature type="transmembrane region" description="Helical" evidence="1">
    <location>
        <begin position="58"/>
        <end position="77"/>
    </location>
</feature>
<accession>A0ABT1IG21</accession>
<evidence type="ECO:0000256" key="1">
    <source>
        <dbReference type="SAM" id="Phobius"/>
    </source>
</evidence>
<feature type="transmembrane region" description="Helical" evidence="1">
    <location>
        <begin position="237"/>
        <end position="259"/>
    </location>
</feature>